<name>A0A8H6I2T5_9AGAR</name>
<reference evidence="1 2" key="1">
    <citation type="submission" date="2020-07" db="EMBL/GenBank/DDBJ databases">
        <title>Comparative genomics of pyrophilous fungi reveals a link between fire events and developmental genes.</title>
        <authorList>
            <consortium name="DOE Joint Genome Institute"/>
            <person name="Steindorff A.S."/>
            <person name="Carver A."/>
            <person name="Calhoun S."/>
            <person name="Stillman K."/>
            <person name="Liu H."/>
            <person name="Lipzen A."/>
            <person name="Pangilinan J."/>
            <person name="Labutti K."/>
            <person name="Bruns T.D."/>
            <person name="Grigoriev I.V."/>
        </authorList>
    </citation>
    <scope>NUCLEOTIDE SEQUENCE [LARGE SCALE GENOMIC DNA]</scope>
    <source>
        <strain evidence="1 2">CBS 144469</strain>
    </source>
</reference>
<accession>A0A8H6I2T5</accession>
<keyword evidence="2" id="KW-1185">Reference proteome</keyword>
<evidence type="ECO:0000313" key="2">
    <source>
        <dbReference type="Proteomes" id="UP000521943"/>
    </source>
</evidence>
<proteinExistence type="predicted"/>
<gene>
    <name evidence="1" type="ORF">DFP72DRAFT_1116577</name>
</gene>
<dbReference type="Proteomes" id="UP000521943">
    <property type="component" value="Unassembled WGS sequence"/>
</dbReference>
<protein>
    <submittedName>
        <fullName evidence="1">Uncharacterized protein</fullName>
    </submittedName>
</protein>
<evidence type="ECO:0000313" key="1">
    <source>
        <dbReference type="EMBL" id="KAF6756383.1"/>
    </source>
</evidence>
<sequence>MEDVGEAIVGGTVLHVKRIEIGRRAGVSSMGSRGRLRGRSLDHDGIKAACSPAKGDVYRWKTEAQAHRPPAVVQRWSARDGAIPSDVVAAVDQALRIIVGLGVECNPVDGIGRDPELLEARKPKKAEIDYRELFYASGGDMSEMCWKEKHDSVCMESTLKSGRCERLSHVLLPGISKLTASIMATIPAGAPHVRPTETHPQDLQSQSNVIRRIVLLTRVEWSSFDPETSSRIDQPMNTPAPLSLEEILPYQRSALDVPCSSQEV</sequence>
<dbReference type="AlphaFoldDB" id="A0A8H6I2T5"/>
<comment type="caution">
    <text evidence="1">The sequence shown here is derived from an EMBL/GenBank/DDBJ whole genome shotgun (WGS) entry which is preliminary data.</text>
</comment>
<dbReference type="EMBL" id="JACGCI010000026">
    <property type="protein sequence ID" value="KAF6756383.1"/>
    <property type="molecule type" value="Genomic_DNA"/>
</dbReference>
<organism evidence="1 2">
    <name type="scientific">Ephemerocybe angulata</name>
    <dbReference type="NCBI Taxonomy" id="980116"/>
    <lineage>
        <taxon>Eukaryota</taxon>
        <taxon>Fungi</taxon>
        <taxon>Dikarya</taxon>
        <taxon>Basidiomycota</taxon>
        <taxon>Agaricomycotina</taxon>
        <taxon>Agaricomycetes</taxon>
        <taxon>Agaricomycetidae</taxon>
        <taxon>Agaricales</taxon>
        <taxon>Agaricineae</taxon>
        <taxon>Psathyrellaceae</taxon>
        <taxon>Ephemerocybe</taxon>
    </lineage>
</organism>